<name>A0A915E8G4_9BILA</name>
<protein>
    <submittedName>
        <fullName evidence="2">Uncharacterized protein</fullName>
    </submittedName>
</protein>
<sequence>MKLCVAATIINTIEPSQTRKWKLYLQRECTVQTIVGEALRKANFGENFVCNKVEINDEDIGELLEVAAQDQVEDKGKYVIHVQPAGLLKDDSFWTYENESVLGGEEKENWDMMSVQSEQVDKDVLECVDYMKLSCISESGLFRAPLIKPQNAEPFSHVALLVEDVHKKLKAVGKDARGILLQYTREIENVAHEYESG</sequence>
<dbReference type="WBParaSite" id="jg26831">
    <property type="protein sequence ID" value="jg26831"/>
    <property type="gene ID" value="jg26831"/>
</dbReference>
<reference evidence="2" key="1">
    <citation type="submission" date="2022-11" db="UniProtKB">
        <authorList>
            <consortium name="WormBaseParasite"/>
        </authorList>
    </citation>
    <scope>IDENTIFICATION</scope>
</reference>
<proteinExistence type="predicted"/>
<accession>A0A915E8G4</accession>
<dbReference type="AlphaFoldDB" id="A0A915E8G4"/>
<dbReference type="Proteomes" id="UP000887574">
    <property type="component" value="Unplaced"/>
</dbReference>
<keyword evidence="1" id="KW-1185">Reference proteome</keyword>
<evidence type="ECO:0000313" key="1">
    <source>
        <dbReference type="Proteomes" id="UP000887574"/>
    </source>
</evidence>
<organism evidence="1 2">
    <name type="scientific">Ditylenchus dipsaci</name>
    <dbReference type="NCBI Taxonomy" id="166011"/>
    <lineage>
        <taxon>Eukaryota</taxon>
        <taxon>Metazoa</taxon>
        <taxon>Ecdysozoa</taxon>
        <taxon>Nematoda</taxon>
        <taxon>Chromadorea</taxon>
        <taxon>Rhabditida</taxon>
        <taxon>Tylenchina</taxon>
        <taxon>Tylenchomorpha</taxon>
        <taxon>Sphaerularioidea</taxon>
        <taxon>Anguinidae</taxon>
        <taxon>Anguininae</taxon>
        <taxon>Ditylenchus</taxon>
    </lineage>
</organism>
<evidence type="ECO:0000313" key="2">
    <source>
        <dbReference type="WBParaSite" id="jg26831"/>
    </source>
</evidence>